<feature type="region of interest" description="Disordered" evidence="8">
    <location>
        <begin position="158"/>
        <end position="201"/>
    </location>
</feature>
<evidence type="ECO:0000256" key="4">
    <source>
        <dbReference type="ARBA" id="ARBA00023125"/>
    </source>
</evidence>
<evidence type="ECO:0000256" key="1">
    <source>
        <dbReference type="ARBA" id="ARBA00004123"/>
    </source>
</evidence>
<dbReference type="AlphaFoldDB" id="A0A9P8TFP5"/>
<accession>A0A9P8TFP5</accession>
<dbReference type="InterPro" id="IPR011039">
    <property type="entry name" value="TFIIF_interaction"/>
</dbReference>
<comment type="subcellular location">
    <subcellularLocation>
        <location evidence="1 7">Nucleus</location>
    </subcellularLocation>
</comment>
<dbReference type="GO" id="GO:0001096">
    <property type="term" value="F:TFIIF-class transcription factor complex binding"/>
    <property type="evidence" value="ECO:0007669"/>
    <property type="project" value="TreeGrafter"/>
</dbReference>
<evidence type="ECO:0000256" key="7">
    <source>
        <dbReference type="RuleBase" id="RU366044"/>
    </source>
</evidence>
<name>A0A9P8TFP5_9ASCO</name>
<reference evidence="9" key="2">
    <citation type="submission" date="2021-01" db="EMBL/GenBank/DDBJ databases">
        <authorList>
            <person name="Schikora-Tamarit M.A."/>
        </authorList>
    </citation>
    <scope>NUCLEOTIDE SEQUENCE</scope>
    <source>
        <strain evidence="9">CBS6341</strain>
    </source>
</reference>
<feature type="region of interest" description="Disordered" evidence="8">
    <location>
        <begin position="1"/>
        <end position="46"/>
    </location>
</feature>
<organism evidence="9 10">
    <name type="scientific">Wickerhamomyces mucosus</name>
    <dbReference type="NCBI Taxonomy" id="1378264"/>
    <lineage>
        <taxon>Eukaryota</taxon>
        <taxon>Fungi</taxon>
        <taxon>Dikarya</taxon>
        <taxon>Ascomycota</taxon>
        <taxon>Saccharomycotina</taxon>
        <taxon>Saccharomycetes</taxon>
        <taxon>Phaffomycetales</taxon>
        <taxon>Wickerhamomycetaceae</taxon>
        <taxon>Wickerhamomyces</taxon>
    </lineage>
</organism>
<keyword evidence="10" id="KW-1185">Reference proteome</keyword>
<keyword evidence="4 7" id="KW-0238">DNA-binding</keyword>
<dbReference type="GO" id="GO:0016251">
    <property type="term" value="F:RNA polymerase II general transcription initiation factor activity"/>
    <property type="evidence" value="ECO:0007669"/>
    <property type="project" value="TreeGrafter"/>
</dbReference>
<evidence type="ECO:0000256" key="6">
    <source>
        <dbReference type="ARBA" id="ARBA00023242"/>
    </source>
</evidence>
<dbReference type="PANTHER" id="PTHR13011">
    <property type="entry name" value="TFIIF-ALPHA"/>
    <property type="match status" value="1"/>
</dbReference>
<dbReference type="Pfam" id="PF05793">
    <property type="entry name" value="TFIIF_alpha"/>
    <property type="match status" value="1"/>
</dbReference>
<dbReference type="GO" id="GO:0005674">
    <property type="term" value="C:transcription factor TFIIF complex"/>
    <property type="evidence" value="ECO:0007669"/>
    <property type="project" value="TreeGrafter"/>
</dbReference>
<keyword evidence="5 7" id="KW-0804">Transcription</keyword>
<evidence type="ECO:0000256" key="3">
    <source>
        <dbReference type="ARBA" id="ARBA00023015"/>
    </source>
</evidence>
<dbReference type="SUPFAM" id="SSF50916">
    <property type="entry name" value="Rap30/74 interaction domains"/>
    <property type="match status" value="1"/>
</dbReference>
<feature type="region of interest" description="Disordered" evidence="8">
    <location>
        <begin position="310"/>
        <end position="382"/>
    </location>
</feature>
<feature type="compositionally biased region" description="Basic and acidic residues" evidence="8">
    <location>
        <begin position="30"/>
        <end position="46"/>
    </location>
</feature>
<keyword evidence="3 7" id="KW-0805">Transcription regulation</keyword>
<feature type="compositionally biased region" description="Basic and acidic residues" evidence="8">
    <location>
        <begin position="162"/>
        <end position="177"/>
    </location>
</feature>
<evidence type="ECO:0000256" key="5">
    <source>
        <dbReference type="ARBA" id="ARBA00023163"/>
    </source>
</evidence>
<evidence type="ECO:0000256" key="2">
    <source>
        <dbReference type="ARBA" id="ARBA00005249"/>
    </source>
</evidence>
<dbReference type="GO" id="GO:0006367">
    <property type="term" value="P:transcription initiation at RNA polymerase II promoter"/>
    <property type="evidence" value="ECO:0007669"/>
    <property type="project" value="InterPro"/>
</dbReference>
<comment type="caution">
    <text evidence="9">The sequence shown here is derived from an EMBL/GenBank/DDBJ whole genome shotgun (WGS) entry which is preliminary data.</text>
</comment>
<dbReference type="OrthoDB" id="76676at2759"/>
<evidence type="ECO:0000313" key="9">
    <source>
        <dbReference type="EMBL" id="KAH3677089.1"/>
    </source>
</evidence>
<comment type="similarity">
    <text evidence="2 7">Belongs to the TFIIF alpha subunit family.</text>
</comment>
<dbReference type="Proteomes" id="UP000769528">
    <property type="component" value="Unassembled WGS sequence"/>
</dbReference>
<dbReference type="InterPro" id="IPR008851">
    <property type="entry name" value="TFIIF-alpha"/>
</dbReference>
<protein>
    <recommendedName>
        <fullName evidence="7">Transcription initiation factor IIF subunit alpha</fullName>
    </recommendedName>
</protein>
<feature type="compositionally biased region" description="Basic and acidic residues" evidence="8">
    <location>
        <begin position="353"/>
        <end position="367"/>
    </location>
</feature>
<dbReference type="PANTHER" id="PTHR13011:SF0">
    <property type="entry name" value="GENERAL TRANSCRIPTION FACTOR IIF SUBUNIT 1"/>
    <property type="match status" value="1"/>
</dbReference>
<dbReference type="GO" id="GO:0003677">
    <property type="term" value="F:DNA binding"/>
    <property type="evidence" value="ECO:0007669"/>
    <property type="project" value="UniProtKB-KW"/>
</dbReference>
<keyword evidence="6 7" id="KW-0539">Nucleus</keyword>
<proteinExistence type="inferred from homology"/>
<reference evidence="9" key="1">
    <citation type="journal article" date="2021" name="Open Biol.">
        <title>Shared evolutionary footprints suggest mitochondrial oxidative damage underlies multiple complex I losses in fungi.</title>
        <authorList>
            <person name="Schikora-Tamarit M.A."/>
            <person name="Marcet-Houben M."/>
            <person name="Nosek J."/>
            <person name="Gabaldon T."/>
        </authorList>
    </citation>
    <scope>NUCLEOTIDE SEQUENCE</scope>
    <source>
        <strain evidence="9">CBS6341</strain>
    </source>
</reference>
<dbReference type="EMBL" id="JAEUBF010000550">
    <property type="protein sequence ID" value="KAH3677089.1"/>
    <property type="molecule type" value="Genomic_DNA"/>
</dbReference>
<evidence type="ECO:0000256" key="8">
    <source>
        <dbReference type="SAM" id="MobiDB-lite"/>
    </source>
</evidence>
<comment type="function">
    <text evidence="7">TFIIF is a general transcription initiation factor that binds to RNA polymerase II and helps to recruit it to the initiation complex in collaboration with TFIIB. It promotes transcription elongation.</text>
</comment>
<evidence type="ECO:0000313" key="10">
    <source>
        <dbReference type="Proteomes" id="UP000769528"/>
    </source>
</evidence>
<feature type="compositionally biased region" description="Basic and acidic residues" evidence="8">
    <location>
        <begin position="435"/>
        <end position="457"/>
    </location>
</feature>
<dbReference type="GO" id="GO:0032968">
    <property type="term" value="P:positive regulation of transcription elongation by RNA polymerase II"/>
    <property type="evidence" value="ECO:0007669"/>
    <property type="project" value="InterPro"/>
</dbReference>
<feature type="region of interest" description="Disordered" evidence="8">
    <location>
        <begin position="409"/>
        <end position="457"/>
    </location>
</feature>
<sequence>MNNGVNQRKRGSTNPLRRAAPNPFIKRGVKRENSTRPIPKVKEEEQTYKPEEWDEYSLKACSEDEIKDIRTHILKFQTKQKIDPKEFSQPIRLHRKETRNLQYQLTRAEIEQRQKDYAELLAFEAADRERRLAAKEEREKNMDPSKKKIDITLDPTVAPEPVKTEEQKLLEKREKQQQHIAPDGGARKNLQQQKPRKTRQIKAMDETAKKLRYEEYYPWVMEDYDGKNTWVGSYEAGSSDTYALLVFDQNGFKMIPADKVYRFTPRNKYATLTLAEAEKRMARNNQVPRWLMKHLDDREQKLTRYERTQKKLKTVVGTQENDRGERDSDNDDLDYDEEFADDEENPVIDGEEQDIKDSERKIKREQRQAAVPGLENEDDDEHDDLFEVRKVDKDGEKVRRALLKTDITGMYDSDDDESNPYLNASDLEVDEDEDTPIKEEEGEETKELNSQDVKQRVKKESSQSVPIIQIKVKSTRQGMIVFSALPSILIKFPKGTWNPKVKKRVIEEVNEEENLPSNKRVKLENDSSTEIPSVIQIEEGGAPARANGDLLTEQDIIDVVTNEKVTAKELINKLKSKLAKHPENKTLIKTFVKKLLKNQDGILVLK</sequence>
<feature type="compositionally biased region" description="Acidic residues" evidence="8">
    <location>
        <begin position="328"/>
        <end position="352"/>
    </location>
</feature>
<gene>
    <name evidence="9" type="ORF">WICMUC_001844</name>
</gene>